<dbReference type="InterPro" id="IPR007630">
    <property type="entry name" value="RNA_pol_sigma70_r4"/>
</dbReference>
<evidence type="ECO:0000256" key="5">
    <source>
        <dbReference type="ARBA" id="ARBA00023163"/>
    </source>
</evidence>
<dbReference type="Pfam" id="PF04545">
    <property type="entry name" value="Sigma70_r4"/>
    <property type="match status" value="1"/>
</dbReference>
<protein>
    <recommendedName>
        <fullName evidence="6">RNA polymerase sigma factor</fullName>
    </recommendedName>
</protein>
<dbReference type="GO" id="GO:0016987">
    <property type="term" value="F:sigma factor activity"/>
    <property type="evidence" value="ECO:0007669"/>
    <property type="project" value="UniProtKB-KW"/>
</dbReference>
<dbReference type="EMBL" id="BNCD01000002">
    <property type="protein sequence ID" value="GHH71470.1"/>
    <property type="molecule type" value="Genomic_DNA"/>
</dbReference>
<name>A0A919KSI1_9ACTN</name>
<dbReference type="SUPFAM" id="SSF88946">
    <property type="entry name" value="Sigma2 domain of RNA polymerase sigma factors"/>
    <property type="match status" value="1"/>
</dbReference>
<keyword evidence="5 6" id="KW-0804">Transcription</keyword>
<sequence length="233" mass="25665">MINRESSNKTGTVPGSAARRAPGGPFTAPLADGIDRPPQTRVRALSAPRGLRWHTPMTVTTGERELAELLREHAGPLFALLLRLSDGDRQRAEDLVQETLVRAWQHPEALHADYDSVRPWLFTVGRRLAIDARRARQARPAEVQGEVLESARICADHAERAAAMLDVREAVKTLTPEHRDVLLQVYFRGASVAEAAQALGIPPGTVKSRAYYALRALRRVLPGYAPDQGRNHG</sequence>
<dbReference type="CDD" id="cd06171">
    <property type="entry name" value="Sigma70_r4"/>
    <property type="match status" value="1"/>
</dbReference>
<comment type="similarity">
    <text evidence="1 6">Belongs to the sigma-70 factor family. ECF subfamily.</text>
</comment>
<feature type="region of interest" description="Disordered" evidence="7">
    <location>
        <begin position="1"/>
        <end position="38"/>
    </location>
</feature>
<organism evidence="10 11">
    <name type="scientific">Streptomyces sulfonofaciens</name>
    <dbReference type="NCBI Taxonomy" id="68272"/>
    <lineage>
        <taxon>Bacteria</taxon>
        <taxon>Bacillati</taxon>
        <taxon>Actinomycetota</taxon>
        <taxon>Actinomycetes</taxon>
        <taxon>Kitasatosporales</taxon>
        <taxon>Streptomycetaceae</taxon>
        <taxon>Streptomyces</taxon>
    </lineage>
</organism>
<evidence type="ECO:0000256" key="2">
    <source>
        <dbReference type="ARBA" id="ARBA00023015"/>
    </source>
</evidence>
<dbReference type="InterPro" id="IPR013324">
    <property type="entry name" value="RNA_pol_sigma_r3/r4-like"/>
</dbReference>
<dbReference type="GO" id="GO:0006352">
    <property type="term" value="P:DNA-templated transcription initiation"/>
    <property type="evidence" value="ECO:0007669"/>
    <property type="project" value="InterPro"/>
</dbReference>
<evidence type="ECO:0000256" key="4">
    <source>
        <dbReference type="ARBA" id="ARBA00023125"/>
    </source>
</evidence>
<evidence type="ECO:0000256" key="3">
    <source>
        <dbReference type="ARBA" id="ARBA00023082"/>
    </source>
</evidence>
<reference evidence="10" key="1">
    <citation type="journal article" date="2014" name="Int. J. Syst. Evol. Microbiol.">
        <title>Complete genome sequence of Corynebacterium casei LMG S-19264T (=DSM 44701T), isolated from a smear-ripened cheese.</title>
        <authorList>
            <consortium name="US DOE Joint Genome Institute (JGI-PGF)"/>
            <person name="Walter F."/>
            <person name="Albersmeier A."/>
            <person name="Kalinowski J."/>
            <person name="Ruckert C."/>
        </authorList>
    </citation>
    <scope>NUCLEOTIDE SEQUENCE</scope>
    <source>
        <strain evidence="10">JCM 5069</strain>
    </source>
</reference>
<dbReference type="InterPro" id="IPR013325">
    <property type="entry name" value="RNA_pol_sigma_r2"/>
</dbReference>
<keyword evidence="4 6" id="KW-0238">DNA-binding</keyword>
<dbReference type="Gene3D" id="1.10.1740.10">
    <property type="match status" value="1"/>
</dbReference>
<evidence type="ECO:0000313" key="10">
    <source>
        <dbReference type="EMBL" id="GHH71470.1"/>
    </source>
</evidence>
<dbReference type="InterPro" id="IPR039425">
    <property type="entry name" value="RNA_pol_sigma-70-like"/>
</dbReference>
<dbReference type="NCBIfam" id="NF007227">
    <property type="entry name" value="PRK09645.1"/>
    <property type="match status" value="1"/>
</dbReference>
<evidence type="ECO:0000259" key="9">
    <source>
        <dbReference type="Pfam" id="PF04545"/>
    </source>
</evidence>
<keyword evidence="11" id="KW-1185">Reference proteome</keyword>
<dbReference type="InterPro" id="IPR007627">
    <property type="entry name" value="RNA_pol_sigma70_r2"/>
</dbReference>
<dbReference type="PANTHER" id="PTHR43133:SF52">
    <property type="entry name" value="ECF RNA POLYMERASE SIGMA FACTOR SIGL"/>
    <property type="match status" value="1"/>
</dbReference>
<dbReference type="Proteomes" id="UP000603708">
    <property type="component" value="Unassembled WGS sequence"/>
</dbReference>
<dbReference type="GO" id="GO:0003677">
    <property type="term" value="F:DNA binding"/>
    <property type="evidence" value="ECO:0007669"/>
    <property type="project" value="UniProtKB-KW"/>
</dbReference>
<gene>
    <name evidence="10" type="ORF">GCM10018793_06680</name>
</gene>
<dbReference type="SUPFAM" id="SSF88659">
    <property type="entry name" value="Sigma3 and sigma4 domains of RNA polymerase sigma factors"/>
    <property type="match status" value="1"/>
</dbReference>
<dbReference type="NCBIfam" id="TIGR02937">
    <property type="entry name" value="sigma70-ECF"/>
    <property type="match status" value="1"/>
</dbReference>
<dbReference type="InterPro" id="IPR036388">
    <property type="entry name" value="WH-like_DNA-bd_sf"/>
</dbReference>
<dbReference type="InterPro" id="IPR000838">
    <property type="entry name" value="RNA_pol_sigma70_ECF_CS"/>
</dbReference>
<accession>A0A919KSI1</accession>
<feature type="domain" description="RNA polymerase sigma-70 region 4" evidence="9">
    <location>
        <begin position="171"/>
        <end position="218"/>
    </location>
</feature>
<feature type="domain" description="RNA polymerase sigma-70 region 2" evidence="8">
    <location>
        <begin position="69"/>
        <end position="137"/>
    </location>
</feature>
<proteinExistence type="inferred from homology"/>
<evidence type="ECO:0000256" key="6">
    <source>
        <dbReference type="RuleBase" id="RU000716"/>
    </source>
</evidence>
<keyword evidence="3 6" id="KW-0731">Sigma factor</keyword>
<dbReference type="Pfam" id="PF04542">
    <property type="entry name" value="Sigma70_r2"/>
    <property type="match status" value="1"/>
</dbReference>
<reference evidence="10" key="2">
    <citation type="submission" date="2020-09" db="EMBL/GenBank/DDBJ databases">
        <authorList>
            <person name="Sun Q."/>
            <person name="Ohkuma M."/>
        </authorList>
    </citation>
    <scope>NUCLEOTIDE SEQUENCE</scope>
    <source>
        <strain evidence="10">JCM 5069</strain>
    </source>
</reference>
<dbReference type="Gene3D" id="1.10.10.10">
    <property type="entry name" value="Winged helix-like DNA-binding domain superfamily/Winged helix DNA-binding domain"/>
    <property type="match status" value="1"/>
</dbReference>
<dbReference type="PROSITE" id="PS01063">
    <property type="entry name" value="SIGMA70_ECF"/>
    <property type="match status" value="1"/>
</dbReference>
<comment type="caution">
    <text evidence="10">The sequence shown here is derived from an EMBL/GenBank/DDBJ whole genome shotgun (WGS) entry which is preliminary data.</text>
</comment>
<dbReference type="AlphaFoldDB" id="A0A919KSI1"/>
<dbReference type="InterPro" id="IPR014284">
    <property type="entry name" value="RNA_pol_sigma-70_dom"/>
</dbReference>
<evidence type="ECO:0000313" key="11">
    <source>
        <dbReference type="Proteomes" id="UP000603708"/>
    </source>
</evidence>
<feature type="compositionally biased region" description="Polar residues" evidence="7">
    <location>
        <begin position="1"/>
        <end position="13"/>
    </location>
</feature>
<dbReference type="PANTHER" id="PTHR43133">
    <property type="entry name" value="RNA POLYMERASE ECF-TYPE SIGMA FACTO"/>
    <property type="match status" value="1"/>
</dbReference>
<evidence type="ECO:0000256" key="7">
    <source>
        <dbReference type="SAM" id="MobiDB-lite"/>
    </source>
</evidence>
<evidence type="ECO:0000256" key="1">
    <source>
        <dbReference type="ARBA" id="ARBA00010641"/>
    </source>
</evidence>
<keyword evidence="2 6" id="KW-0805">Transcription regulation</keyword>
<evidence type="ECO:0000259" key="8">
    <source>
        <dbReference type="Pfam" id="PF04542"/>
    </source>
</evidence>